<dbReference type="OrthoDB" id="9790710at2"/>
<dbReference type="InterPro" id="IPR001296">
    <property type="entry name" value="Glyco_trans_1"/>
</dbReference>
<dbReference type="CDD" id="cd03801">
    <property type="entry name" value="GT4_PimA-like"/>
    <property type="match status" value="1"/>
</dbReference>
<comment type="caution">
    <text evidence="3">The sequence shown here is derived from an EMBL/GenBank/DDBJ whole genome shotgun (WGS) entry which is preliminary data.</text>
</comment>
<dbReference type="GO" id="GO:0009103">
    <property type="term" value="P:lipopolysaccharide biosynthetic process"/>
    <property type="evidence" value="ECO:0007669"/>
    <property type="project" value="TreeGrafter"/>
</dbReference>
<reference evidence="3 4" key="1">
    <citation type="submission" date="2017-11" db="EMBL/GenBank/DDBJ databases">
        <title>Genomic Encyclopedia of Archaeal and Bacterial Type Strains, Phase II (KMG-II): From Individual Species to Whole Genera.</title>
        <authorList>
            <person name="Goeker M."/>
        </authorList>
    </citation>
    <scope>NUCLEOTIDE SEQUENCE [LARGE SCALE GENOMIC DNA]</scope>
    <source>
        <strain evidence="3 4">DSM 29128</strain>
    </source>
</reference>
<dbReference type="GO" id="GO:0016757">
    <property type="term" value="F:glycosyltransferase activity"/>
    <property type="evidence" value="ECO:0007669"/>
    <property type="project" value="InterPro"/>
</dbReference>
<dbReference type="EMBL" id="PGTY01000004">
    <property type="protein sequence ID" value="PJI84423.1"/>
    <property type="molecule type" value="Genomic_DNA"/>
</dbReference>
<dbReference type="Gene3D" id="3.40.50.2000">
    <property type="entry name" value="Glycogen Phosphorylase B"/>
    <property type="match status" value="2"/>
</dbReference>
<gene>
    <name evidence="3" type="ORF">BC777_3482</name>
</gene>
<proteinExistence type="predicted"/>
<evidence type="ECO:0000259" key="2">
    <source>
        <dbReference type="Pfam" id="PF00534"/>
    </source>
</evidence>
<dbReference type="PANTHER" id="PTHR46401:SF2">
    <property type="entry name" value="GLYCOSYLTRANSFERASE WBBK-RELATED"/>
    <property type="match status" value="1"/>
</dbReference>
<dbReference type="AlphaFoldDB" id="A0A2M8W0H4"/>
<dbReference type="Proteomes" id="UP000228531">
    <property type="component" value="Unassembled WGS sequence"/>
</dbReference>
<protein>
    <submittedName>
        <fullName evidence="3">Glycosyltransferase involved in cell wall biosynthesis</fullName>
    </submittedName>
</protein>
<dbReference type="RefSeq" id="WP_100369427.1">
    <property type="nucleotide sequence ID" value="NZ_PGTY01000004.1"/>
</dbReference>
<sequence length="349" mass="36552">MRTALAVPGDLATLTGGYIYDRRLLHELRALGIDVTHIALPGSFPEPPARDMDAAFAQLASIPDDCPVIIDGLAFGAMDPARTAQVRAPIVALVHHPLALENGLDAGRAQALYDSERANLSRAVQVIVPSPHTAALLVTDYGVSQDRIHIARPGTDRPSEPACPVDPPLILSVGIQLPRKGHDVLLKALTQITDLDWQAKIVGAPLDAGYAQELADLRLSLGLADRVKLTGQIGRNALRALFGSATLFALATRFEGYGIVFDEALAHDLPIVSCAAGAVPDTVPPDAGILVPPDAPEAFANALRQVLSDPDCRQTLTAAARTAGQALPTWQDTAAIAASAIAATKADSS</sequence>
<name>A0A2M8W0H4_9RHOB</name>
<dbReference type="Pfam" id="PF00534">
    <property type="entry name" value="Glycos_transf_1"/>
    <property type="match status" value="1"/>
</dbReference>
<evidence type="ECO:0000313" key="3">
    <source>
        <dbReference type="EMBL" id="PJI84423.1"/>
    </source>
</evidence>
<accession>A0A2M8W0H4</accession>
<dbReference type="PANTHER" id="PTHR46401">
    <property type="entry name" value="GLYCOSYLTRANSFERASE WBBK-RELATED"/>
    <property type="match status" value="1"/>
</dbReference>
<evidence type="ECO:0000256" key="1">
    <source>
        <dbReference type="ARBA" id="ARBA00022679"/>
    </source>
</evidence>
<keyword evidence="4" id="KW-1185">Reference proteome</keyword>
<organism evidence="3 4">
    <name type="scientific">Yoonia maricola</name>
    <dbReference type="NCBI Taxonomy" id="420999"/>
    <lineage>
        <taxon>Bacteria</taxon>
        <taxon>Pseudomonadati</taxon>
        <taxon>Pseudomonadota</taxon>
        <taxon>Alphaproteobacteria</taxon>
        <taxon>Rhodobacterales</taxon>
        <taxon>Paracoccaceae</taxon>
        <taxon>Yoonia</taxon>
    </lineage>
</organism>
<feature type="domain" description="Glycosyl transferase family 1" evidence="2">
    <location>
        <begin position="164"/>
        <end position="321"/>
    </location>
</feature>
<keyword evidence="1 3" id="KW-0808">Transferase</keyword>
<evidence type="ECO:0000313" key="4">
    <source>
        <dbReference type="Proteomes" id="UP000228531"/>
    </source>
</evidence>
<dbReference type="SUPFAM" id="SSF53756">
    <property type="entry name" value="UDP-Glycosyltransferase/glycogen phosphorylase"/>
    <property type="match status" value="1"/>
</dbReference>